<dbReference type="Proteomes" id="UP000663852">
    <property type="component" value="Unassembled WGS sequence"/>
</dbReference>
<dbReference type="InterPro" id="IPR006461">
    <property type="entry name" value="PLAC_motif_containing"/>
</dbReference>
<sequence length="133" mass="15492">MASRADSRYSSELNYNAGYSKNYQQPTDGYQYNPWDFENPWAHGLYSCTDNCDESCYGIWCFPCFVCHLAWRMNESCWITFFLPGHLAVLRTKMRTAFRINGTYFSDFLASQCCPCCTAIQMAGELRFRRVIS</sequence>
<dbReference type="Proteomes" id="UP000663828">
    <property type="component" value="Unassembled WGS sequence"/>
</dbReference>
<keyword evidence="4" id="KW-1185">Reference proteome</keyword>
<dbReference type="OrthoDB" id="1045822at2759"/>
<dbReference type="NCBIfam" id="TIGR01571">
    <property type="entry name" value="A_thal_Cys_rich"/>
    <property type="match status" value="1"/>
</dbReference>
<dbReference type="EMBL" id="CAJNOR010002753">
    <property type="protein sequence ID" value="CAF1336130.1"/>
    <property type="molecule type" value="Genomic_DNA"/>
</dbReference>
<evidence type="ECO:0000313" key="2">
    <source>
        <dbReference type="EMBL" id="CAF1023319.1"/>
    </source>
</evidence>
<protein>
    <submittedName>
        <fullName evidence="3">Uncharacterized protein</fullName>
    </submittedName>
</protein>
<evidence type="ECO:0000256" key="1">
    <source>
        <dbReference type="ARBA" id="ARBA00009024"/>
    </source>
</evidence>
<name>A0A815GAW0_ADIRI</name>
<reference evidence="3" key="1">
    <citation type="submission" date="2021-02" db="EMBL/GenBank/DDBJ databases">
        <authorList>
            <person name="Nowell W R."/>
        </authorList>
    </citation>
    <scope>NUCLEOTIDE SEQUENCE</scope>
</reference>
<dbReference type="AlphaFoldDB" id="A0A815GAW0"/>
<comment type="similarity">
    <text evidence="1">Belongs to the cornifelin family.</text>
</comment>
<dbReference type="Pfam" id="PF04749">
    <property type="entry name" value="PLAC8"/>
    <property type="match status" value="1"/>
</dbReference>
<comment type="caution">
    <text evidence="3">The sequence shown here is derived from an EMBL/GenBank/DDBJ whole genome shotgun (WGS) entry which is preliminary data.</text>
</comment>
<dbReference type="PANTHER" id="PTHR15907">
    <property type="entry name" value="DUF614 FAMILY PROTEIN-RELATED"/>
    <property type="match status" value="1"/>
</dbReference>
<accession>A0A815GAW0</accession>
<organism evidence="3 4">
    <name type="scientific">Adineta ricciae</name>
    <name type="common">Rotifer</name>
    <dbReference type="NCBI Taxonomy" id="249248"/>
    <lineage>
        <taxon>Eukaryota</taxon>
        <taxon>Metazoa</taxon>
        <taxon>Spiralia</taxon>
        <taxon>Gnathifera</taxon>
        <taxon>Rotifera</taxon>
        <taxon>Eurotatoria</taxon>
        <taxon>Bdelloidea</taxon>
        <taxon>Adinetida</taxon>
        <taxon>Adinetidae</taxon>
        <taxon>Adineta</taxon>
    </lineage>
</organism>
<evidence type="ECO:0000313" key="4">
    <source>
        <dbReference type="Proteomes" id="UP000663828"/>
    </source>
</evidence>
<gene>
    <name evidence="2" type="ORF">EDS130_LOCUS16013</name>
    <name evidence="3" type="ORF">XAT740_LOCUS30699</name>
</gene>
<dbReference type="EMBL" id="CAJNOJ010000069">
    <property type="protein sequence ID" value="CAF1023319.1"/>
    <property type="molecule type" value="Genomic_DNA"/>
</dbReference>
<evidence type="ECO:0000313" key="3">
    <source>
        <dbReference type="EMBL" id="CAF1336130.1"/>
    </source>
</evidence>
<proteinExistence type="inferred from homology"/>